<gene>
    <name evidence="3" type="ORF">ENL71_07120</name>
</gene>
<protein>
    <submittedName>
        <fullName evidence="3">Indolepyruvate oxidoreductase subunit beta</fullName>
    </submittedName>
</protein>
<reference evidence="3" key="1">
    <citation type="journal article" date="2020" name="mSystems">
        <title>Genome- and Community-Level Interaction Insights into Carbon Utilization and Element Cycling Functions of Hydrothermarchaeota in Hydrothermal Sediment.</title>
        <authorList>
            <person name="Zhou Z."/>
            <person name="Liu Y."/>
            <person name="Xu W."/>
            <person name="Pan J."/>
            <person name="Luo Z.H."/>
            <person name="Li M."/>
        </authorList>
    </citation>
    <scope>NUCLEOTIDE SEQUENCE [LARGE SCALE GENOMIC DNA]</scope>
    <source>
        <strain evidence="3">SpSt-102</strain>
    </source>
</reference>
<dbReference type="AlphaFoldDB" id="A0A7C5V457"/>
<feature type="domain" description="Pyruvate/ketoisovalerate oxidoreductase catalytic" evidence="2">
    <location>
        <begin position="13"/>
        <end position="188"/>
    </location>
</feature>
<dbReference type="InterPro" id="IPR002869">
    <property type="entry name" value="Pyrv_flavodox_OxRed_cen"/>
</dbReference>
<evidence type="ECO:0000256" key="1">
    <source>
        <dbReference type="ARBA" id="ARBA00023002"/>
    </source>
</evidence>
<dbReference type="GO" id="GO:0016903">
    <property type="term" value="F:oxidoreductase activity, acting on the aldehyde or oxo group of donors"/>
    <property type="evidence" value="ECO:0007669"/>
    <property type="project" value="InterPro"/>
</dbReference>
<dbReference type="InterPro" id="IPR019752">
    <property type="entry name" value="Pyrv/ketoisovalerate_OxRed_cat"/>
</dbReference>
<keyword evidence="1" id="KW-0560">Oxidoreductase</keyword>
<name>A0A7C5V457_9FIRM</name>
<keyword evidence="3" id="KW-0670">Pyruvate</keyword>
<dbReference type="SUPFAM" id="SSF53323">
    <property type="entry name" value="Pyruvate-ferredoxin oxidoreductase, PFOR, domain III"/>
    <property type="match status" value="1"/>
</dbReference>
<organism evidence="3">
    <name type="scientific">Caldicellulosiruptor owensensis</name>
    <dbReference type="NCBI Taxonomy" id="55205"/>
    <lineage>
        <taxon>Bacteria</taxon>
        <taxon>Bacillati</taxon>
        <taxon>Bacillota</taxon>
        <taxon>Bacillota incertae sedis</taxon>
        <taxon>Caldicellulosiruptorales</taxon>
        <taxon>Caldicellulosiruptoraceae</taxon>
        <taxon>Caldicellulosiruptor</taxon>
    </lineage>
</organism>
<proteinExistence type="predicted"/>
<evidence type="ECO:0000313" key="3">
    <source>
        <dbReference type="EMBL" id="HHS02252.1"/>
    </source>
</evidence>
<dbReference type="PANTHER" id="PTHR43854:SF1">
    <property type="entry name" value="INDOLEPYRUVATE OXIDOREDUCTASE SUBUNIT IORB"/>
    <property type="match status" value="1"/>
</dbReference>
<accession>A0A7C5V457</accession>
<dbReference type="EMBL" id="DRUZ01000086">
    <property type="protein sequence ID" value="HHS02252.1"/>
    <property type="molecule type" value="Genomic_DNA"/>
</dbReference>
<dbReference type="Pfam" id="PF01558">
    <property type="entry name" value="POR"/>
    <property type="match status" value="1"/>
</dbReference>
<comment type="caution">
    <text evidence="3">The sequence shown here is derived from an EMBL/GenBank/DDBJ whole genome shotgun (WGS) entry which is preliminary data.</text>
</comment>
<evidence type="ECO:0000259" key="2">
    <source>
        <dbReference type="Pfam" id="PF01558"/>
    </source>
</evidence>
<dbReference type="PANTHER" id="PTHR43854">
    <property type="entry name" value="INDOLEPYRUVATE OXIDOREDUCTASE SUBUNIT IORB"/>
    <property type="match status" value="1"/>
</dbReference>
<sequence>MKREMNILVVGVGGQGNILFSKILGDVLLSAGYDVKISEVHGMAQRGGSVVTYVKAAEKVFSPLVDIAQADFIIAFEKLEALRWLEYLKRDGTLIYADYEIPPISVTTGSYEYPDVEKVLQEIGVKACKVEIKKLLSSLEDARVQNTLILGFFSKFLSIEEALFISSIEKNIKKEFIEINLKAFDLGRRIENM</sequence>
<dbReference type="InterPro" id="IPR052198">
    <property type="entry name" value="IorB_Oxidoreductase"/>
</dbReference>
<dbReference type="Gene3D" id="3.40.920.10">
    <property type="entry name" value="Pyruvate-ferredoxin oxidoreductase, PFOR, domain III"/>
    <property type="match status" value="1"/>
</dbReference>